<keyword evidence="3" id="KW-1185">Reference proteome</keyword>
<dbReference type="AlphaFoldDB" id="A0A5J4ZDK6"/>
<feature type="chain" id="PRO_5023941331" evidence="1">
    <location>
        <begin position="16"/>
        <end position="79"/>
    </location>
</feature>
<reference evidence="2 3" key="1">
    <citation type="submission" date="2019-09" db="EMBL/GenBank/DDBJ databases">
        <title>A chromosome-level genome assembly of the Chinese tupelo Nyssa sinensis.</title>
        <authorList>
            <person name="Yang X."/>
            <person name="Kang M."/>
            <person name="Yang Y."/>
            <person name="Xiong H."/>
            <person name="Wang M."/>
            <person name="Zhang Z."/>
            <person name="Wang Z."/>
            <person name="Wu H."/>
            <person name="Ma T."/>
            <person name="Liu J."/>
            <person name="Xi Z."/>
        </authorList>
    </citation>
    <scope>NUCLEOTIDE SEQUENCE [LARGE SCALE GENOMIC DNA]</scope>
    <source>
        <strain evidence="2">J267</strain>
        <tissue evidence="2">Leaf</tissue>
    </source>
</reference>
<sequence>MPLLVLFGGGAVTCGGGGGGAAMGGGDSGNFGWCYCGLRKQRTSKLIIDKDDGCHFMDKKEPGKEASEDCDSGVSNCYL</sequence>
<organism evidence="2 3">
    <name type="scientific">Nyssa sinensis</name>
    <dbReference type="NCBI Taxonomy" id="561372"/>
    <lineage>
        <taxon>Eukaryota</taxon>
        <taxon>Viridiplantae</taxon>
        <taxon>Streptophyta</taxon>
        <taxon>Embryophyta</taxon>
        <taxon>Tracheophyta</taxon>
        <taxon>Spermatophyta</taxon>
        <taxon>Magnoliopsida</taxon>
        <taxon>eudicotyledons</taxon>
        <taxon>Gunneridae</taxon>
        <taxon>Pentapetalae</taxon>
        <taxon>asterids</taxon>
        <taxon>Cornales</taxon>
        <taxon>Nyssaceae</taxon>
        <taxon>Nyssa</taxon>
    </lineage>
</organism>
<protein>
    <submittedName>
        <fullName evidence="2">Uncharacterized protein</fullName>
    </submittedName>
</protein>
<evidence type="ECO:0000256" key="1">
    <source>
        <dbReference type="SAM" id="SignalP"/>
    </source>
</evidence>
<accession>A0A5J4ZDK6</accession>
<evidence type="ECO:0000313" key="2">
    <source>
        <dbReference type="EMBL" id="KAA8515776.1"/>
    </source>
</evidence>
<evidence type="ECO:0000313" key="3">
    <source>
        <dbReference type="Proteomes" id="UP000325577"/>
    </source>
</evidence>
<name>A0A5J4ZDK6_9ASTE</name>
<dbReference type="Proteomes" id="UP000325577">
    <property type="component" value="Linkage Group LG9"/>
</dbReference>
<proteinExistence type="predicted"/>
<dbReference type="EMBL" id="CM018052">
    <property type="protein sequence ID" value="KAA8515776.1"/>
    <property type="molecule type" value="Genomic_DNA"/>
</dbReference>
<gene>
    <name evidence="2" type="ORF">F0562_018613</name>
</gene>
<feature type="signal peptide" evidence="1">
    <location>
        <begin position="1"/>
        <end position="15"/>
    </location>
</feature>
<keyword evidence="1" id="KW-0732">Signal</keyword>